<name>A0A538S7G9_UNCEI</name>
<sequence length="865" mass="95721">MSSTSKDNLPLVLAGDIARLGRRAPLRWSWEDRGPLRATLRVDGYYGDPKVVSDTLLYYTDRITFHAGQTYVTVQHLIRNSFAASERYVKVKSARLLVPGSSPATGRIRRSGDRVWINPGDRGASVEMIPDSLVYTADFRNGARTQKTMRVSSNGGMIIADLSYHGAGVRFDFSDTTLSASEQRRRSTSYIDRLAALAPATRYSDAGAFGSEHFGTWEDEKTANQQWGWKWPNSTPSPIRNVWFTCYSYEHKLSRPGWDYYPSWTLLSAALGPEEDNLWANLLMYARVGLRTYLDRAERWARYFAWEYAYRTDGFAYRNQTYCSPQVRTRSNLPASAPFTAADTSFIRYETQDALSSGRNEANHSWNGGLVDYYYLTGDRDALAAALDIAEQTKKYVECVEIDSLVGGAALRFYARSYLNLLRAWEATGAPEWRLSANRLKAMFFHSLRYDARGCYYALGLPRYPGGKYVSPFQAGIVSQALYRDWVLTANGATDDSLAQRLRTLANFAYRYGANPDSEFTGDEIVLDYPHAGDVLHLSTSMLRVGQLPWESLPTASNSFVDALTIGYRLGGPPSYMSKAHAMWERASKYVMWTDRHLHRVADERHLGRFVNTLECGDAIGPTDPELTTMQFYFHDAVTAPFDYTPPAAVAGLSVAPAFAEAFLRWTAPGDDGATGRASAYDLRCSTAPITRANFASARPITTRVPDSAGTSECADAPGLVSCTPYWFAIRTRDKCDNWSELSNVAFANTNCTRGPAVNGCVAQVSTPDDPAAPGVVEFAIGGANPVVGPSTVVLGVPASMAGQKIEISIFDIAGRRVRTVLAGAAQAGRFRVPWNEGASLPSGAYFIAMRLGDETRTRRFVLVR</sequence>
<organism evidence="1 2">
    <name type="scientific">Eiseniibacteriota bacterium</name>
    <dbReference type="NCBI Taxonomy" id="2212470"/>
    <lineage>
        <taxon>Bacteria</taxon>
        <taxon>Candidatus Eiseniibacteriota</taxon>
    </lineage>
</organism>
<dbReference type="AlphaFoldDB" id="A0A538S7G9"/>
<gene>
    <name evidence="1" type="ORF">E6K72_14130</name>
</gene>
<dbReference type="InterPro" id="IPR008928">
    <property type="entry name" value="6-hairpin_glycosidase_sf"/>
</dbReference>
<dbReference type="Gene3D" id="2.60.40.4070">
    <property type="match status" value="1"/>
</dbReference>
<accession>A0A538S7G9</accession>
<dbReference type="Gene3D" id="2.60.40.10">
    <property type="entry name" value="Immunoglobulins"/>
    <property type="match status" value="1"/>
</dbReference>
<reference evidence="1 2" key="1">
    <citation type="journal article" date="2019" name="Nat. Microbiol.">
        <title>Mediterranean grassland soil C-N compound turnover is dependent on rainfall and depth, and is mediated by genomically divergent microorganisms.</title>
        <authorList>
            <person name="Diamond S."/>
            <person name="Andeer P.F."/>
            <person name="Li Z."/>
            <person name="Crits-Christoph A."/>
            <person name="Burstein D."/>
            <person name="Anantharaman K."/>
            <person name="Lane K.R."/>
            <person name="Thomas B.C."/>
            <person name="Pan C."/>
            <person name="Northen T.R."/>
            <person name="Banfield J.F."/>
        </authorList>
    </citation>
    <scope>NUCLEOTIDE SEQUENCE [LARGE SCALE GENOMIC DNA]</scope>
    <source>
        <strain evidence="1">WS_2</strain>
    </source>
</reference>
<evidence type="ECO:0008006" key="3">
    <source>
        <dbReference type="Google" id="ProtNLM"/>
    </source>
</evidence>
<evidence type="ECO:0000313" key="2">
    <source>
        <dbReference type="Proteomes" id="UP000317716"/>
    </source>
</evidence>
<dbReference type="GO" id="GO:0005975">
    <property type="term" value="P:carbohydrate metabolic process"/>
    <property type="evidence" value="ECO:0007669"/>
    <property type="project" value="InterPro"/>
</dbReference>
<dbReference type="InterPro" id="IPR013783">
    <property type="entry name" value="Ig-like_fold"/>
</dbReference>
<comment type="caution">
    <text evidence="1">The sequence shown here is derived from an EMBL/GenBank/DDBJ whole genome shotgun (WGS) entry which is preliminary data.</text>
</comment>
<protein>
    <recommendedName>
        <fullName evidence="3">T9SS type A sorting domain-containing protein</fullName>
    </recommendedName>
</protein>
<dbReference type="Proteomes" id="UP000317716">
    <property type="component" value="Unassembled WGS sequence"/>
</dbReference>
<evidence type="ECO:0000313" key="1">
    <source>
        <dbReference type="EMBL" id="TMQ47332.1"/>
    </source>
</evidence>
<proteinExistence type="predicted"/>
<dbReference type="SUPFAM" id="SSF48208">
    <property type="entry name" value="Six-hairpin glycosidases"/>
    <property type="match status" value="1"/>
</dbReference>
<dbReference type="EMBL" id="VBOS01000538">
    <property type="protein sequence ID" value="TMQ47332.1"/>
    <property type="molecule type" value="Genomic_DNA"/>
</dbReference>